<keyword evidence="6" id="KW-0413">Isomerase</keyword>
<dbReference type="GO" id="GO:0033202">
    <property type="term" value="C:DNA helicase complex"/>
    <property type="evidence" value="ECO:0007669"/>
    <property type="project" value="TreeGrafter"/>
</dbReference>
<name>A0A6J6FAE0_9ZZZZ</name>
<evidence type="ECO:0000256" key="1">
    <source>
        <dbReference type="ARBA" id="ARBA00009922"/>
    </source>
</evidence>
<evidence type="ECO:0000256" key="6">
    <source>
        <dbReference type="ARBA" id="ARBA00023235"/>
    </source>
</evidence>
<gene>
    <name evidence="12" type="ORF">UFOPK1788_00213</name>
</gene>
<keyword evidence="3" id="KW-0378">Hydrolase</keyword>
<dbReference type="InterPro" id="IPR014016">
    <property type="entry name" value="UvrD-like_ATP-bd"/>
</dbReference>
<feature type="domain" description="UvrD-like helicase ATP-binding" evidence="10">
    <location>
        <begin position="6"/>
        <end position="286"/>
    </location>
</feature>
<dbReference type="GO" id="GO:0016787">
    <property type="term" value="F:hydrolase activity"/>
    <property type="evidence" value="ECO:0007669"/>
    <property type="project" value="UniProtKB-KW"/>
</dbReference>
<keyword evidence="5" id="KW-0067">ATP-binding</keyword>
<dbReference type="SUPFAM" id="SSF52540">
    <property type="entry name" value="P-loop containing nucleoside triphosphate hydrolases"/>
    <property type="match status" value="1"/>
</dbReference>
<evidence type="ECO:0000259" key="10">
    <source>
        <dbReference type="PROSITE" id="PS51198"/>
    </source>
</evidence>
<protein>
    <recommendedName>
        <fullName evidence="8">DNA 3'-5' helicase</fullName>
        <ecNumber evidence="8">5.6.2.4</ecNumber>
    </recommendedName>
</protein>
<organism evidence="12">
    <name type="scientific">freshwater metagenome</name>
    <dbReference type="NCBI Taxonomy" id="449393"/>
    <lineage>
        <taxon>unclassified sequences</taxon>
        <taxon>metagenomes</taxon>
        <taxon>ecological metagenomes</taxon>
    </lineage>
</organism>
<evidence type="ECO:0000313" key="12">
    <source>
        <dbReference type="EMBL" id="CAB4585821.1"/>
    </source>
</evidence>
<evidence type="ECO:0000256" key="8">
    <source>
        <dbReference type="ARBA" id="ARBA00034808"/>
    </source>
</evidence>
<evidence type="ECO:0000259" key="11">
    <source>
        <dbReference type="PROSITE" id="PS51217"/>
    </source>
</evidence>
<evidence type="ECO:0000256" key="3">
    <source>
        <dbReference type="ARBA" id="ARBA00022801"/>
    </source>
</evidence>
<dbReference type="PROSITE" id="PS51217">
    <property type="entry name" value="UVRD_HELICASE_CTER"/>
    <property type="match status" value="1"/>
</dbReference>
<dbReference type="Pfam" id="PF13361">
    <property type="entry name" value="UvrD_C"/>
    <property type="match status" value="2"/>
</dbReference>
<evidence type="ECO:0000256" key="4">
    <source>
        <dbReference type="ARBA" id="ARBA00022806"/>
    </source>
</evidence>
<dbReference type="PANTHER" id="PTHR11070">
    <property type="entry name" value="UVRD / RECB / PCRA DNA HELICASE FAMILY MEMBER"/>
    <property type="match status" value="1"/>
</dbReference>
<sequence length="565" mass="61841">MSALVEALDPNQRKVALSLLGPVRVLAGAGSGKTRALTHRIAYGVETGVYAPEKVLALSFTTKAAGEMRARLGALGVDDVACRTFHSAAMKQLMFFWPDVIGGNFPRVRTGKATLLTQAAEQLKLPTGTDVLRAMAAEIEWRKVRLITPEAYEAALQTRPLPSSINVDKAMALIARYEKLKDERRELDFEDVLVSTLGLLESEAWVRERVHEQFRFFVVDEYQDVSPVQRALLDAWRGSRSDLCVVGDPNQTIYTFAGASADHLLRFDSEFPNATTVTLDRNYRSTPEVVQLANSIVPDSPLELVSLEESGPAPAIAHASTDADEARLVAQRIRAQVESGVRPENIAILYRINSQSLVIETALSDAGVPFRVRGSRFFEEQTVRETMLILRGTAASDPAQTARDAIGMILREHFGWSSKPPSNATERHSWNLLAAISDIASAMPASATVTDISEELRRRSELDVEPAVNAVTLSTVHAAKGLEWESVFIVGLSEGLFPLSFATDDAAIAEERRLFYVAVTRAQRLVHLSWAERGTSSQGTRIRSRFIPSALAATDTRIADGASST</sequence>
<dbReference type="InterPro" id="IPR000212">
    <property type="entry name" value="DNA_helicase_UvrD/REP"/>
</dbReference>
<comment type="catalytic activity">
    <reaction evidence="9">
        <text>ATP + H2O = ADP + phosphate + H(+)</text>
        <dbReference type="Rhea" id="RHEA:13065"/>
        <dbReference type="ChEBI" id="CHEBI:15377"/>
        <dbReference type="ChEBI" id="CHEBI:15378"/>
        <dbReference type="ChEBI" id="CHEBI:30616"/>
        <dbReference type="ChEBI" id="CHEBI:43474"/>
        <dbReference type="ChEBI" id="CHEBI:456216"/>
        <dbReference type="EC" id="5.6.2.4"/>
    </reaction>
</comment>
<dbReference type="Gene3D" id="1.10.10.160">
    <property type="match status" value="1"/>
</dbReference>
<dbReference type="InterPro" id="IPR014017">
    <property type="entry name" value="DNA_helicase_UvrD-like_C"/>
</dbReference>
<dbReference type="EC" id="5.6.2.4" evidence="8"/>
<dbReference type="GO" id="GO:0000725">
    <property type="term" value="P:recombinational repair"/>
    <property type="evidence" value="ECO:0007669"/>
    <property type="project" value="TreeGrafter"/>
</dbReference>
<dbReference type="GO" id="GO:0003677">
    <property type="term" value="F:DNA binding"/>
    <property type="evidence" value="ECO:0007669"/>
    <property type="project" value="InterPro"/>
</dbReference>
<proteinExistence type="inferred from homology"/>
<comment type="similarity">
    <text evidence="1">Belongs to the helicase family. UvrD subfamily.</text>
</comment>
<dbReference type="GO" id="GO:0005524">
    <property type="term" value="F:ATP binding"/>
    <property type="evidence" value="ECO:0007669"/>
    <property type="project" value="UniProtKB-KW"/>
</dbReference>
<dbReference type="EMBL" id="CAEZUE010000014">
    <property type="protein sequence ID" value="CAB4585821.1"/>
    <property type="molecule type" value="Genomic_DNA"/>
</dbReference>
<evidence type="ECO:0000256" key="9">
    <source>
        <dbReference type="ARBA" id="ARBA00048988"/>
    </source>
</evidence>
<accession>A0A6J6FAE0</accession>
<dbReference type="Gene3D" id="1.10.486.10">
    <property type="entry name" value="PCRA, domain 4"/>
    <property type="match status" value="2"/>
</dbReference>
<evidence type="ECO:0000256" key="5">
    <source>
        <dbReference type="ARBA" id="ARBA00022840"/>
    </source>
</evidence>
<dbReference type="CDD" id="cd17932">
    <property type="entry name" value="DEXQc_UvrD"/>
    <property type="match status" value="1"/>
</dbReference>
<dbReference type="GO" id="GO:0005829">
    <property type="term" value="C:cytosol"/>
    <property type="evidence" value="ECO:0007669"/>
    <property type="project" value="TreeGrafter"/>
</dbReference>
<dbReference type="PROSITE" id="PS51198">
    <property type="entry name" value="UVRD_HELICASE_ATP_BIND"/>
    <property type="match status" value="1"/>
</dbReference>
<evidence type="ECO:0000256" key="7">
    <source>
        <dbReference type="ARBA" id="ARBA00034617"/>
    </source>
</evidence>
<keyword evidence="2" id="KW-0547">Nucleotide-binding</keyword>
<dbReference type="Gene3D" id="3.40.50.300">
    <property type="entry name" value="P-loop containing nucleotide triphosphate hydrolases"/>
    <property type="match status" value="3"/>
</dbReference>
<dbReference type="InterPro" id="IPR013986">
    <property type="entry name" value="DExx_box_DNA_helicase_dom_sf"/>
</dbReference>
<feature type="domain" description="UvrD-like helicase C-terminal" evidence="11">
    <location>
        <begin position="283"/>
        <end position="524"/>
    </location>
</feature>
<dbReference type="AlphaFoldDB" id="A0A6J6FAE0"/>
<comment type="catalytic activity">
    <reaction evidence="7">
        <text>Couples ATP hydrolysis with the unwinding of duplex DNA by translocating in the 3'-5' direction.</text>
        <dbReference type="EC" id="5.6.2.4"/>
    </reaction>
</comment>
<evidence type="ECO:0000256" key="2">
    <source>
        <dbReference type="ARBA" id="ARBA00022741"/>
    </source>
</evidence>
<dbReference type="InterPro" id="IPR027417">
    <property type="entry name" value="P-loop_NTPase"/>
</dbReference>
<keyword evidence="4" id="KW-0347">Helicase</keyword>
<dbReference type="Pfam" id="PF00580">
    <property type="entry name" value="UvrD-helicase"/>
    <property type="match status" value="1"/>
</dbReference>
<dbReference type="GO" id="GO:0043138">
    <property type="term" value="F:3'-5' DNA helicase activity"/>
    <property type="evidence" value="ECO:0007669"/>
    <property type="project" value="UniProtKB-EC"/>
</dbReference>
<reference evidence="12" key="1">
    <citation type="submission" date="2020-05" db="EMBL/GenBank/DDBJ databases">
        <authorList>
            <person name="Chiriac C."/>
            <person name="Salcher M."/>
            <person name="Ghai R."/>
            <person name="Kavagutti S V."/>
        </authorList>
    </citation>
    <scope>NUCLEOTIDE SEQUENCE</scope>
</reference>
<dbReference type="CDD" id="cd18807">
    <property type="entry name" value="SF1_C_UvrD"/>
    <property type="match status" value="1"/>
</dbReference>
<dbReference type="PANTHER" id="PTHR11070:SF69">
    <property type="entry name" value="ATP-DEPENDENT DNA HELICASE UVRD2"/>
    <property type="match status" value="1"/>
</dbReference>